<dbReference type="Proteomes" id="UP000494363">
    <property type="component" value="Unassembled WGS sequence"/>
</dbReference>
<keyword evidence="2" id="KW-1185">Reference proteome</keyword>
<organism evidence="1 2">
    <name type="scientific">Paraburkholderia humisilvae</name>
    <dbReference type="NCBI Taxonomy" id="627669"/>
    <lineage>
        <taxon>Bacteria</taxon>
        <taxon>Pseudomonadati</taxon>
        <taxon>Pseudomonadota</taxon>
        <taxon>Betaproteobacteria</taxon>
        <taxon>Burkholderiales</taxon>
        <taxon>Burkholderiaceae</taxon>
        <taxon>Paraburkholderia</taxon>
    </lineage>
</organism>
<evidence type="ECO:0008006" key="3">
    <source>
        <dbReference type="Google" id="ProtNLM"/>
    </source>
</evidence>
<dbReference type="RefSeq" id="WP_175224277.1">
    <property type="nucleotide sequence ID" value="NZ_CADIKH010000001.1"/>
</dbReference>
<reference evidence="1 2" key="1">
    <citation type="submission" date="2020-04" db="EMBL/GenBank/DDBJ databases">
        <authorList>
            <person name="De Canck E."/>
        </authorList>
    </citation>
    <scope>NUCLEOTIDE SEQUENCE [LARGE SCALE GENOMIC DNA]</scope>
    <source>
        <strain evidence="1 2">LMG 29542</strain>
    </source>
</reference>
<dbReference type="AlphaFoldDB" id="A0A6J5CZQ8"/>
<gene>
    <name evidence="1" type="ORF">LMG29542_00214</name>
</gene>
<sequence>MRKRINRPEQAAALAEMLEKSRARVANTELRKGRQGQDVIRNGVKTERDTQPVQVRMLKAQIKVLKQIASQEDRTASDIIRELVDQYIEHCLKSWPDGDALSILQSTIRQTGYWEEFERTPAT</sequence>
<dbReference type="GO" id="GO:0006355">
    <property type="term" value="P:regulation of DNA-templated transcription"/>
    <property type="evidence" value="ECO:0007669"/>
    <property type="project" value="InterPro"/>
</dbReference>
<dbReference type="InterPro" id="IPR010985">
    <property type="entry name" value="Ribbon_hlx_hlx"/>
</dbReference>
<dbReference type="InterPro" id="IPR013321">
    <property type="entry name" value="Arc_rbn_hlx_hlx"/>
</dbReference>
<dbReference type="EMBL" id="CADIKH010000001">
    <property type="protein sequence ID" value="CAB3746452.1"/>
    <property type="molecule type" value="Genomic_DNA"/>
</dbReference>
<accession>A0A6J5CZQ8</accession>
<dbReference type="Gene3D" id="1.10.1220.10">
    <property type="entry name" value="Met repressor-like"/>
    <property type="match status" value="1"/>
</dbReference>
<evidence type="ECO:0000313" key="2">
    <source>
        <dbReference type="Proteomes" id="UP000494363"/>
    </source>
</evidence>
<name>A0A6J5CZQ8_9BURK</name>
<proteinExistence type="predicted"/>
<evidence type="ECO:0000313" key="1">
    <source>
        <dbReference type="EMBL" id="CAB3746452.1"/>
    </source>
</evidence>
<dbReference type="SUPFAM" id="SSF47598">
    <property type="entry name" value="Ribbon-helix-helix"/>
    <property type="match status" value="1"/>
</dbReference>
<protein>
    <recommendedName>
        <fullName evidence="3">Ribbon-helix-helix protein CopG domain-containing protein</fullName>
    </recommendedName>
</protein>